<proteinExistence type="predicted"/>
<dbReference type="EMBL" id="GGEC01083460">
    <property type="protein sequence ID" value="MBX63944.1"/>
    <property type="molecule type" value="Transcribed_RNA"/>
</dbReference>
<sequence>MAILKHPNYFTKSMRHQFH</sequence>
<accession>A0A2P2QAH7</accession>
<evidence type="ECO:0000313" key="1">
    <source>
        <dbReference type="EMBL" id="MBX63944.1"/>
    </source>
</evidence>
<reference evidence="1" key="1">
    <citation type="submission" date="2018-02" db="EMBL/GenBank/DDBJ databases">
        <title>Rhizophora mucronata_Transcriptome.</title>
        <authorList>
            <person name="Meera S.P."/>
            <person name="Sreeshan A."/>
            <person name="Augustine A."/>
        </authorList>
    </citation>
    <scope>NUCLEOTIDE SEQUENCE</scope>
    <source>
        <tissue evidence="1">Leaf</tissue>
    </source>
</reference>
<organism evidence="1">
    <name type="scientific">Rhizophora mucronata</name>
    <name type="common">Asiatic mangrove</name>
    <dbReference type="NCBI Taxonomy" id="61149"/>
    <lineage>
        <taxon>Eukaryota</taxon>
        <taxon>Viridiplantae</taxon>
        <taxon>Streptophyta</taxon>
        <taxon>Embryophyta</taxon>
        <taxon>Tracheophyta</taxon>
        <taxon>Spermatophyta</taxon>
        <taxon>Magnoliopsida</taxon>
        <taxon>eudicotyledons</taxon>
        <taxon>Gunneridae</taxon>
        <taxon>Pentapetalae</taxon>
        <taxon>rosids</taxon>
        <taxon>fabids</taxon>
        <taxon>Malpighiales</taxon>
        <taxon>Rhizophoraceae</taxon>
        <taxon>Rhizophora</taxon>
    </lineage>
</organism>
<dbReference type="AlphaFoldDB" id="A0A2P2QAH7"/>
<protein>
    <submittedName>
        <fullName evidence="1">Uncharacterized protein</fullName>
    </submittedName>
</protein>
<name>A0A2P2QAH7_RHIMU</name>